<feature type="transmembrane region" description="Helical" evidence="2">
    <location>
        <begin position="33"/>
        <end position="52"/>
    </location>
</feature>
<keyword evidence="5" id="KW-1185">Reference proteome</keyword>
<feature type="domain" description="DUF7978" evidence="3">
    <location>
        <begin position="15"/>
        <end position="241"/>
    </location>
</feature>
<proteinExistence type="predicted"/>
<feature type="transmembrane region" description="Helical" evidence="2">
    <location>
        <begin position="119"/>
        <end position="141"/>
    </location>
</feature>
<dbReference type="RefSeq" id="WP_179261836.1">
    <property type="nucleotide sequence ID" value="NZ_CP058601.1"/>
</dbReference>
<evidence type="ECO:0000256" key="2">
    <source>
        <dbReference type="SAM" id="Phobius"/>
    </source>
</evidence>
<keyword evidence="2" id="KW-0472">Membrane</keyword>
<feature type="transmembrane region" description="Helical" evidence="2">
    <location>
        <begin position="153"/>
        <end position="174"/>
    </location>
</feature>
<dbReference type="EMBL" id="CP058601">
    <property type="protein sequence ID" value="QLG49873.1"/>
    <property type="molecule type" value="Genomic_DNA"/>
</dbReference>
<dbReference type="Proteomes" id="UP000509241">
    <property type="component" value="Chromosome"/>
</dbReference>
<evidence type="ECO:0000313" key="5">
    <source>
        <dbReference type="Proteomes" id="UP000509241"/>
    </source>
</evidence>
<dbReference type="Pfam" id="PF25933">
    <property type="entry name" value="DUF7978"/>
    <property type="match status" value="1"/>
</dbReference>
<keyword evidence="2" id="KW-1133">Transmembrane helix</keyword>
<feature type="transmembrane region" description="Helical" evidence="2">
    <location>
        <begin position="220"/>
        <end position="240"/>
    </location>
</feature>
<evidence type="ECO:0000313" key="4">
    <source>
        <dbReference type="EMBL" id="QLG49873.1"/>
    </source>
</evidence>
<protein>
    <recommendedName>
        <fullName evidence="3">DUF7978 domain-containing protein</fullName>
    </recommendedName>
</protein>
<dbReference type="InterPro" id="IPR058284">
    <property type="entry name" value="DUF7978"/>
</dbReference>
<evidence type="ECO:0000259" key="3">
    <source>
        <dbReference type="Pfam" id="PF25933"/>
    </source>
</evidence>
<gene>
    <name evidence="4" type="ORF">HYG82_13910</name>
</gene>
<evidence type="ECO:0000256" key="1">
    <source>
        <dbReference type="SAM" id="MobiDB-lite"/>
    </source>
</evidence>
<accession>A0A7D5GP08</accession>
<organism evidence="4 5">
    <name type="scientific">Natrinema halophilum</name>
    <dbReference type="NCBI Taxonomy" id="1699371"/>
    <lineage>
        <taxon>Archaea</taxon>
        <taxon>Methanobacteriati</taxon>
        <taxon>Methanobacteriota</taxon>
        <taxon>Stenosarchaea group</taxon>
        <taxon>Halobacteria</taxon>
        <taxon>Halobacteriales</taxon>
        <taxon>Natrialbaceae</taxon>
        <taxon>Natrinema</taxon>
    </lineage>
</organism>
<dbReference type="KEGG" id="haly:HYG82_13910"/>
<sequence>MSDGKQLDYEEESAGQQQISRDAGSDLPLKEGAVFGIVGVVITYLTHLYLTVAQAGQTTPVSYTDDGSTVVTDLVSSWVAAGWSFLGTFGVSFEAGGERAALGSAPNNVAALANGSAPFVLADTILFIVTVGTLVGLGYGVARYTDAEGPVEAVKAGLTIVPPYIVFAALAAFVMTHEYSDPQLISSVVNSVAPLTGDTFFNNSGEVVSNLTFKPSLNEAILFAGIIFPALFAVLGAIIAQGEDVIDTAVAKVNER</sequence>
<dbReference type="GeneID" id="56034407"/>
<reference evidence="4 5" key="1">
    <citation type="submission" date="2020-07" db="EMBL/GenBank/DDBJ databases">
        <authorList>
            <person name="Cui H."/>
        </authorList>
    </citation>
    <scope>NUCLEOTIDE SEQUENCE [LARGE SCALE GENOMIC DNA]</scope>
    <source>
        <strain evidence="4 5">YPL8</strain>
    </source>
</reference>
<name>A0A7D5GP08_9EURY</name>
<dbReference type="AlphaFoldDB" id="A0A7D5GP08"/>
<feature type="region of interest" description="Disordered" evidence="1">
    <location>
        <begin position="1"/>
        <end position="22"/>
    </location>
</feature>
<keyword evidence="2" id="KW-0812">Transmembrane</keyword>
<dbReference type="OrthoDB" id="187103at2157"/>